<gene>
    <name evidence="1" type="ORF">CMQ_12</name>
</gene>
<dbReference type="Proteomes" id="UP000007796">
    <property type="component" value="Unassembled WGS sequence"/>
</dbReference>
<name>F0XQU4_GROCL</name>
<dbReference type="GO" id="GO:0060070">
    <property type="term" value="P:canonical Wnt signaling pathway"/>
    <property type="evidence" value="ECO:0007669"/>
    <property type="project" value="TreeGrafter"/>
</dbReference>
<proteinExistence type="predicted"/>
<dbReference type="InParanoid" id="F0XQU4"/>
<sequence>MDPDHSRPVTVSAKGSLHPDETKLLVLDIGVASPVDPMHSGTVLELSADGKSKKVLVTGQRLPDGIDLDAVSGRMFWTCMGVPGKDDGEVFSANLDGSDVRSIVSQGIVNTPKQLTVEPTTRKLYFCDREGMSVLRCNYDGSDLEVLVQNGDWKAEGVADCCKWCVGITVAPRLNRFYWTQKGPSKAGRGRIFSARIDGPATRDRTDIELILDHLPEPIDLEIDEGSEMLYWTDRGELPYGNSVNCAQLNAVTGLAVPADDGKPFHILSRHYNEAIGIKLNLEAGCMYVTDLSGTVYRCSLDGSSKERILSDDDCAFTGITA</sequence>
<dbReference type="SMART" id="SM00135">
    <property type="entry name" value="LY"/>
    <property type="match status" value="4"/>
</dbReference>
<protein>
    <submittedName>
        <fullName evidence="1">3-hydroxyacyl-CoA dehydrogenase</fullName>
    </submittedName>
</protein>
<evidence type="ECO:0000313" key="1">
    <source>
        <dbReference type="EMBL" id="EFW99694.1"/>
    </source>
</evidence>
<evidence type="ECO:0000313" key="2">
    <source>
        <dbReference type="Proteomes" id="UP000007796"/>
    </source>
</evidence>
<dbReference type="SUPFAM" id="SSF63825">
    <property type="entry name" value="YWTD domain"/>
    <property type="match status" value="1"/>
</dbReference>
<dbReference type="InterPro" id="IPR050778">
    <property type="entry name" value="Cueball_EGF_LRP_Nidogen"/>
</dbReference>
<dbReference type="GO" id="GO:0005886">
    <property type="term" value="C:plasma membrane"/>
    <property type="evidence" value="ECO:0007669"/>
    <property type="project" value="TreeGrafter"/>
</dbReference>
<organism evidence="2">
    <name type="scientific">Grosmannia clavigera (strain kw1407 / UAMH 11150)</name>
    <name type="common">Blue stain fungus</name>
    <name type="synonym">Graphiocladiella clavigera</name>
    <dbReference type="NCBI Taxonomy" id="655863"/>
    <lineage>
        <taxon>Eukaryota</taxon>
        <taxon>Fungi</taxon>
        <taxon>Dikarya</taxon>
        <taxon>Ascomycota</taxon>
        <taxon>Pezizomycotina</taxon>
        <taxon>Sordariomycetes</taxon>
        <taxon>Sordariomycetidae</taxon>
        <taxon>Ophiostomatales</taxon>
        <taxon>Ophiostomataceae</taxon>
        <taxon>Leptographium</taxon>
    </lineage>
</organism>
<dbReference type="InterPro" id="IPR011042">
    <property type="entry name" value="6-blade_b-propeller_TolB-like"/>
</dbReference>
<dbReference type="EMBL" id="GL629807">
    <property type="protein sequence ID" value="EFW99694.1"/>
    <property type="molecule type" value="Genomic_DNA"/>
</dbReference>
<accession>F0XQU4</accession>
<dbReference type="AlphaFoldDB" id="F0XQU4"/>
<dbReference type="HOGENOM" id="CLU_072072_0_0_1"/>
<dbReference type="PANTHER" id="PTHR46513">
    <property type="entry name" value="VITELLOGENIN RECEPTOR-LIKE PROTEIN-RELATED-RELATED"/>
    <property type="match status" value="1"/>
</dbReference>
<dbReference type="Gene3D" id="2.120.10.30">
    <property type="entry name" value="TolB, C-terminal domain"/>
    <property type="match status" value="2"/>
</dbReference>
<reference evidence="1 2" key="1">
    <citation type="journal article" date="2011" name="Proc. Natl. Acad. Sci. U.S.A.">
        <title>Genome and transcriptome analyses of the mountain pine beetle-fungal symbiont Grosmannia clavigera, a lodgepole pine pathogen.</title>
        <authorList>
            <person name="DiGuistini S."/>
            <person name="Wang Y."/>
            <person name="Liao N.Y."/>
            <person name="Taylor G."/>
            <person name="Tanguay P."/>
            <person name="Feau N."/>
            <person name="Henrissat B."/>
            <person name="Chan S.K."/>
            <person name="Hesse-Orce U."/>
            <person name="Alamouti S.M."/>
            <person name="Tsui C.K.M."/>
            <person name="Docking R.T."/>
            <person name="Levasseur A."/>
            <person name="Haridas S."/>
            <person name="Robertson G."/>
            <person name="Birol I."/>
            <person name="Holt R.A."/>
            <person name="Marra M.A."/>
            <person name="Hamelin R.C."/>
            <person name="Hirst M."/>
            <person name="Jones S.J.M."/>
            <person name="Bohlmann J."/>
            <person name="Breuil C."/>
        </authorList>
    </citation>
    <scope>NUCLEOTIDE SEQUENCE [LARGE SCALE GENOMIC DNA]</scope>
    <source>
        <strain evidence="2">kw1407 / UAMH 11150</strain>
    </source>
</reference>
<dbReference type="PANTHER" id="PTHR46513:SF13">
    <property type="entry name" value="EGF-LIKE DOMAIN-CONTAINING PROTEIN"/>
    <property type="match status" value="1"/>
</dbReference>
<dbReference type="eggNOG" id="KOG2304">
    <property type="taxonomic scope" value="Eukaryota"/>
</dbReference>
<keyword evidence="2" id="KW-1185">Reference proteome</keyword>
<dbReference type="RefSeq" id="XP_014169426.1">
    <property type="nucleotide sequence ID" value="XM_014313951.1"/>
</dbReference>
<dbReference type="GeneID" id="25974051"/>
<dbReference type="STRING" id="655863.F0XQU4"/>
<dbReference type="InterPro" id="IPR000033">
    <property type="entry name" value="LDLR_classB_rpt"/>
</dbReference>
<dbReference type="OrthoDB" id="5958943at2759"/>